<organism evidence="1 2">
    <name type="scientific">Candidatus Brachybacterium intestinipullorum</name>
    <dbReference type="NCBI Taxonomy" id="2838512"/>
    <lineage>
        <taxon>Bacteria</taxon>
        <taxon>Bacillati</taxon>
        <taxon>Actinomycetota</taxon>
        <taxon>Actinomycetes</taxon>
        <taxon>Micrococcales</taxon>
        <taxon>Dermabacteraceae</taxon>
        <taxon>Brachybacterium</taxon>
    </lineage>
</organism>
<protein>
    <submittedName>
        <fullName evidence="1">Uncharacterized protein</fullName>
    </submittedName>
</protein>
<evidence type="ECO:0000313" key="2">
    <source>
        <dbReference type="Proteomes" id="UP000823854"/>
    </source>
</evidence>
<sequence length="415" mass="44789">MLSEYGARRLATDADAPAAEEIRTLETLLRLKADRLGSPSPGLWTAQQTRALLTDVVPRTVVQPREQLMDMVPALRRLFGFLDETGRWEAGSMRREEVPQLLDELEFAALEAADDPTRRSWSTNVLGHGLALGVDLEDQDELADYLHWFHALPDRERLAISGTGRLERPSAPFDPLRERAQRLRDEEEDAWPWFLPPLEDDGRPLGELDAQDDVDAYLDCPLVVRAGIVLEAVGEGCRATATGGLGRAETEALLERLGLAAGARSLWDRPELAGVWTTLLDGGWLELTGGTVRAVPGPVPAAGPEDGEAFVEFGHAVITAALLGREARSAEDGGFRGMPDTIAALLVACGENGLRLPPGPERSPGARDGAALAGLLRVLHDLGDLVDCGVLTHEDGIFRGGPAVMLALVGLLRRD</sequence>
<accession>A0A9D2PZD2</accession>
<reference evidence="1" key="2">
    <citation type="submission" date="2021-04" db="EMBL/GenBank/DDBJ databases">
        <authorList>
            <person name="Gilroy R."/>
        </authorList>
    </citation>
    <scope>NUCLEOTIDE SEQUENCE</scope>
    <source>
        <strain evidence="1">CHK130-7132</strain>
    </source>
</reference>
<comment type="caution">
    <text evidence="1">The sequence shown here is derived from an EMBL/GenBank/DDBJ whole genome shotgun (WGS) entry which is preliminary data.</text>
</comment>
<dbReference type="AlphaFoldDB" id="A0A9D2PZD2"/>
<gene>
    <name evidence="1" type="ORF">H9932_05690</name>
</gene>
<proteinExistence type="predicted"/>
<dbReference type="EMBL" id="DWWC01000106">
    <property type="protein sequence ID" value="HJC69154.1"/>
    <property type="molecule type" value="Genomic_DNA"/>
</dbReference>
<reference evidence="1" key="1">
    <citation type="journal article" date="2021" name="PeerJ">
        <title>Extensive microbial diversity within the chicken gut microbiome revealed by metagenomics and culture.</title>
        <authorList>
            <person name="Gilroy R."/>
            <person name="Ravi A."/>
            <person name="Getino M."/>
            <person name="Pursley I."/>
            <person name="Horton D.L."/>
            <person name="Alikhan N.F."/>
            <person name="Baker D."/>
            <person name="Gharbi K."/>
            <person name="Hall N."/>
            <person name="Watson M."/>
            <person name="Adriaenssens E.M."/>
            <person name="Foster-Nyarko E."/>
            <person name="Jarju S."/>
            <person name="Secka A."/>
            <person name="Antonio M."/>
            <person name="Oren A."/>
            <person name="Chaudhuri R.R."/>
            <person name="La Ragione R."/>
            <person name="Hildebrand F."/>
            <person name="Pallen M.J."/>
        </authorList>
    </citation>
    <scope>NUCLEOTIDE SEQUENCE</scope>
    <source>
        <strain evidence="1">CHK130-7132</strain>
    </source>
</reference>
<evidence type="ECO:0000313" key="1">
    <source>
        <dbReference type="EMBL" id="HJC69154.1"/>
    </source>
</evidence>
<name>A0A9D2PZD2_9MICO</name>
<dbReference type="Proteomes" id="UP000823854">
    <property type="component" value="Unassembled WGS sequence"/>
</dbReference>